<dbReference type="AlphaFoldDB" id="A0AA37WLX1"/>
<reference evidence="1 2" key="1">
    <citation type="journal article" date="2014" name="Int. J. Syst. Evol. Microbiol.">
        <title>Complete genome sequence of Corynebacterium casei LMG S-19264T (=DSM 44701T), isolated from a smear-ripened cheese.</title>
        <authorList>
            <consortium name="US DOE Joint Genome Institute (JGI-PGF)"/>
            <person name="Walter F."/>
            <person name="Albersmeier A."/>
            <person name="Kalinowski J."/>
            <person name="Ruckert C."/>
        </authorList>
    </citation>
    <scope>NUCLEOTIDE SEQUENCE [LARGE SCALE GENOMIC DNA]</scope>
    <source>
        <strain evidence="1 2">NBRC 110095</strain>
    </source>
</reference>
<evidence type="ECO:0000313" key="2">
    <source>
        <dbReference type="Proteomes" id="UP001156870"/>
    </source>
</evidence>
<proteinExistence type="predicted"/>
<accession>A0AA37WLX1</accession>
<dbReference type="EMBL" id="BSPD01000030">
    <property type="protein sequence ID" value="GLS25535.1"/>
    <property type="molecule type" value="Genomic_DNA"/>
</dbReference>
<gene>
    <name evidence="1" type="ORF">GCM10007877_12490</name>
</gene>
<organism evidence="1 2">
    <name type="scientific">Marinibactrum halimedae</name>
    <dbReference type="NCBI Taxonomy" id="1444977"/>
    <lineage>
        <taxon>Bacteria</taxon>
        <taxon>Pseudomonadati</taxon>
        <taxon>Pseudomonadota</taxon>
        <taxon>Gammaproteobacteria</taxon>
        <taxon>Cellvibrionales</taxon>
        <taxon>Cellvibrionaceae</taxon>
        <taxon>Marinibactrum</taxon>
    </lineage>
</organism>
<evidence type="ECO:0000313" key="1">
    <source>
        <dbReference type="EMBL" id="GLS25535.1"/>
    </source>
</evidence>
<dbReference type="Proteomes" id="UP001156870">
    <property type="component" value="Unassembled WGS sequence"/>
</dbReference>
<name>A0AA37WLX1_9GAMM</name>
<protein>
    <submittedName>
        <fullName evidence="1">Uncharacterized protein</fullName>
    </submittedName>
</protein>
<keyword evidence="2" id="KW-1185">Reference proteome</keyword>
<dbReference type="RefSeq" id="WP_232591967.1">
    <property type="nucleotide sequence ID" value="NZ_BSPD01000030.1"/>
</dbReference>
<comment type="caution">
    <text evidence="1">The sequence shown here is derived from an EMBL/GenBank/DDBJ whole genome shotgun (WGS) entry which is preliminary data.</text>
</comment>
<sequence>MIYRIHPITQKYLCLHIEGKEARKALGEDTDFNIDPSPISYSEGWQSMNVTFFDDGSGADTIPDISMRVGKLFLSLRAYEGLKDALISYGEFLPVTYDDKNGYIFNCLTLAEQHGAINKERSMHDPLNDRFSIVFDEEKLSDINMFRCEIDLDGFFVSSKIKEIVERKQLTGIIFSEDIGHPFPPNADMKREH</sequence>